<comment type="caution">
    <text evidence="1">The sequence shown here is derived from an EMBL/GenBank/DDBJ whole genome shotgun (WGS) entry which is preliminary data.</text>
</comment>
<accession>A0A835CQ31</accession>
<dbReference type="EMBL" id="JACMRX010000003">
    <property type="protein sequence ID" value="KAF7992474.1"/>
    <property type="molecule type" value="Genomic_DNA"/>
</dbReference>
<dbReference type="OrthoDB" id="7682542at2759"/>
<evidence type="ECO:0000313" key="1">
    <source>
        <dbReference type="EMBL" id="KAF7992474.1"/>
    </source>
</evidence>
<reference evidence="1 2" key="1">
    <citation type="submission" date="2020-08" db="EMBL/GenBank/DDBJ databases">
        <title>Aphidius gifuensis genome sequencing and assembly.</title>
        <authorList>
            <person name="Du Z."/>
        </authorList>
    </citation>
    <scope>NUCLEOTIDE SEQUENCE [LARGE SCALE GENOMIC DNA]</scope>
    <source>
        <strain evidence="1">YNYX2018</strain>
        <tissue evidence="1">Adults</tissue>
    </source>
</reference>
<name>A0A835CQ31_APHGI</name>
<protein>
    <submittedName>
        <fullName evidence="1">Uncharacterized protein</fullName>
    </submittedName>
</protein>
<dbReference type="AlphaFoldDB" id="A0A835CQ31"/>
<proteinExistence type="predicted"/>
<gene>
    <name evidence="1" type="ORF">HCN44_004818</name>
</gene>
<organism evidence="1 2">
    <name type="scientific">Aphidius gifuensis</name>
    <name type="common">Parasitoid wasp</name>
    <dbReference type="NCBI Taxonomy" id="684658"/>
    <lineage>
        <taxon>Eukaryota</taxon>
        <taxon>Metazoa</taxon>
        <taxon>Ecdysozoa</taxon>
        <taxon>Arthropoda</taxon>
        <taxon>Hexapoda</taxon>
        <taxon>Insecta</taxon>
        <taxon>Pterygota</taxon>
        <taxon>Neoptera</taxon>
        <taxon>Endopterygota</taxon>
        <taxon>Hymenoptera</taxon>
        <taxon>Apocrita</taxon>
        <taxon>Ichneumonoidea</taxon>
        <taxon>Braconidae</taxon>
        <taxon>Aphidiinae</taxon>
        <taxon>Aphidius</taxon>
    </lineage>
</organism>
<dbReference type="Proteomes" id="UP000639338">
    <property type="component" value="Unassembled WGS sequence"/>
</dbReference>
<keyword evidence="2" id="KW-1185">Reference proteome</keyword>
<evidence type="ECO:0000313" key="2">
    <source>
        <dbReference type="Proteomes" id="UP000639338"/>
    </source>
</evidence>
<sequence>MTTGTSETEAYRVWLTNENKLKISRDIIILDVDVDNNNIKIINEEHLLSENEFINNEDNEHEENMIQNYDNNTSINDSFKGFSPASISKSNQNNFSTLRLNKYGVRLLYLSTPRDFDLRSDTPIHGSRLRYLPTPPIYGVRPLPFHTPD</sequence>